<proteinExistence type="predicted"/>
<organism evidence="2 4">
    <name type="scientific">Araneus ventricosus</name>
    <name type="common">Orbweaver spider</name>
    <name type="synonym">Epeira ventricosa</name>
    <dbReference type="NCBI Taxonomy" id="182803"/>
    <lineage>
        <taxon>Eukaryota</taxon>
        <taxon>Metazoa</taxon>
        <taxon>Ecdysozoa</taxon>
        <taxon>Arthropoda</taxon>
        <taxon>Chelicerata</taxon>
        <taxon>Arachnida</taxon>
        <taxon>Araneae</taxon>
        <taxon>Araneomorphae</taxon>
        <taxon>Entelegynae</taxon>
        <taxon>Araneoidea</taxon>
        <taxon>Araneidae</taxon>
        <taxon>Araneus</taxon>
    </lineage>
</organism>
<reference evidence="2 4" key="1">
    <citation type="journal article" date="2019" name="Sci. Rep.">
        <title>Orb-weaving spider Araneus ventricosus genome elucidates the spidroin gene catalogue.</title>
        <authorList>
            <person name="Kono N."/>
            <person name="Nakamura H."/>
            <person name="Ohtoshi R."/>
            <person name="Moran D.A.P."/>
            <person name="Shinohara A."/>
            <person name="Yoshida Y."/>
            <person name="Fujiwara M."/>
            <person name="Mori M."/>
            <person name="Tomita M."/>
            <person name="Arakawa K."/>
        </authorList>
    </citation>
    <scope>NUCLEOTIDE SEQUENCE [LARGE SCALE GENOMIC DNA]</scope>
</reference>
<dbReference type="EMBL" id="BGPR01020150">
    <property type="protein sequence ID" value="GBN83933.1"/>
    <property type="molecule type" value="Genomic_DNA"/>
</dbReference>
<keyword evidence="4" id="KW-1185">Reference proteome</keyword>
<comment type="caution">
    <text evidence="2">The sequence shown here is derived from an EMBL/GenBank/DDBJ whole genome shotgun (WGS) entry which is preliminary data.</text>
</comment>
<feature type="region of interest" description="Disordered" evidence="1">
    <location>
        <begin position="70"/>
        <end position="114"/>
    </location>
</feature>
<evidence type="ECO:0000313" key="2">
    <source>
        <dbReference type="EMBL" id="GBN83933.1"/>
    </source>
</evidence>
<evidence type="ECO:0000256" key="1">
    <source>
        <dbReference type="SAM" id="MobiDB-lite"/>
    </source>
</evidence>
<dbReference type="EMBL" id="BGPR01020193">
    <property type="protein sequence ID" value="GBN84023.1"/>
    <property type="molecule type" value="Genomic_DNA"/>
</dbReference>
<evidence type="ECO:0000313" key="3">
    <source>
        <dbReference type="EMBL" id="GBN84023.1"/>
    </source>
</evidence>
<sequence>MEDNPACPSYPEAEGGGHGGLVVRRVSGLKPISLDMYGACCTLDHTWGVKRSPFGVILKFGEGLPAQVSSWSSERGSKLRRTSQNSPRVASKRGVTTKRKTKTAKRPSVVFEAS</sequence>
<protein>
    <submittedName>
        <fullName evidence="2">Uncharacterized protein</fullName>
    </submittedName>
</protein>
<dbReference type="Proteomes" id="UP000499080">
    <property type="component" value="Unassembled WGS sequence"/>
</dbReference>
<name>A0A4Y2S7S3_ARAVE</name>
<gene>
    <name evidence="2" type="ORF">AVEN_205095_1</name>
    <name evidence="3" type="ORF">AVEN_212122_1</name>
</gene>
<feature type="compositionally biased region" description="Basic residues" evidence="1">
    <location>
        <begin position="95"/>
        <end position="105"/>
    </location>
</feature>
<accession>A0A4Y2S7S3</accession>
<evidence type="ECO:0000313" key="4">
    <source>
        <dbReference type="Proteomes" id="UP000499080"/>
    </source>
</evidence>
<dbReference type="AlphaFoldDB" id="A0A4Y2S7S3"/>